<comment type="caution">
    <text evidence="2">The sequence shown here is derived from an EMBL/GenBank/DDBJ whole genome shotgun (WGS) entry which is preliminary data.</text>
</comment>
<name>A0A7W8DMC2_9BACT</name>
<dbReference type="Proteomes" id="UP000590740">
    <property type="component" value="Unassembled WGS sequence"/>
</dbReference>
<evidence type="ECO:0008006" key="4">
    <source>
        <dbReference type="Google" id="ProtNLM"/>
    </source>
</evidence>
<sequence length="352" mass="39866">MKAHFFSLLLLAPFVSRAESDAVTVAYKGYADTYYGYDFNEPVNHRRPGFLYNHTTTDAPAVNLALIQVELNGGWYHASLGLMAGTYSRINLAAEPDLLQHFYDTYVGVALNRSRTLWLDVGEFSSHIGFESAIGADNYTLSRSLMAENSPYFLTGGRLTWKPKKEWELAFLVVDGWQRVRPLAGNSLPGFGTKVAWTPHDRLLLNWSTYAGSEFPDDQRRMRYFNNLYAHLVLSSAVSMYLGCDIGWQQRATSGNNLWWSPNAILRWKLDDRWATAFRVEQYNDASGVIVSLPGRTALTGVSFNVDRQISKNLLFRVEMRYLRNSSPAFQRGDSLLRSSTSLLASFSIRFS</sequence>
<accession>A0A7W8DMC2</accession>
<evidence type="ECO:0000313" key="3">
    <source>
        <dbReference type="Proteomes" id="UP000590740"/>
    </source>
</evidence>
<dbReference type="Pfam" id="PF07642">
    <property type="entry name" value="BBP2"/>
    <property type="match status" value="1"/>
</dbReference>
<evidence type="ECO:0000313" key="2">
    <source>
        <dbReference type="EMBL" id="MBB5034910.1"/>
    </source>
</evidence>
<dbReference type="RefSeq" id="WP_184343169.1">
    <property type="nucleotide sequence ID" value="NZ_JACHIG010000012.1"/>
</dbReference>
<feature type="chain" id="PRO_5030753592" description="Beta-barrel porin-2, OmpL-like. bbp2" evidence="1">
    <location>
        <begin position="19"/>
        <end position="352"/>
    </location>
</feature>
<dbReference type="EMBL" id="JACHIG010000012">
    <property type="protein sequence ID" value="MBB5034910.1"/>
    <property type="molecule type" value="Genomic_DNA"/>
</dbReference>
<evidence type="ECO:0000256" key="1">
    <source>
        <dbReference type="SAM" id="SignalP"/>
    </source>
</evidence>
<reference evidence="2 3" key="1">
    <citation type="submission" date="2020-08" db="EMBL/GenBank/DDBJ databases">
        <title>Genomic Encyclopedia of Type Strains, Phase IV (KMG-IV): sequencing the most valuable type-strain genomes for metagenomic binning, comparative biology and taxonomic classification.</title>
        <authorList>
            <person name="Goeker M."/>
        </authorList>
    </citation>
    <scope>NUCLEOTIDE SEQUENCE [LARGE SCALE GENOMIC DNA]</scope>
    <source>
        <strain evidence="2 3">DSM 12252</strain>
    </source>
</reference>
<dbReference type="InterPro" id="IPR011486">
    <property type="entry name" value="BBP2"/>
</dbReference>
<feature type="signal peptide" evidence="1">
    <location>
        <begin position="1"/>
        <end position="18"/>
    </location>
</feature>
<proteinExistence type="predicted"/>
<organism evidence="2 3">
    <name type="scientific">Prosthecobacter vanneervenii</name>
    <dbReference type="NCBI Taxonomy" id="48466"/>
    <lineage>
        <taxon>Bacteria</taxon>
        <taxon>Pseudomonadati</taxon>
        <taxon>Verrucomicrobiota</taxon>
        <taxon>Verrucomicrobiia</taxon>
        <taxon>Verrucomicrobiales</taxon>
        <taxon>Verrucomicrobiaceae</taxon>
        <taxon>Prosthecobacter</taxon>
    </lineage>
</organism>
<keyword evidence="1" id="KW-0732">Signal</keyword>
<dbReference type="AlphaFoldDB" id="A0A7W8DMC2"/>
<protein>
    <recommendedName>
        <fullName evidence="4">Beta-barrel porin-2, OmpL-like. bbp2</fullName>
    </recommendedName>
</protein>
<keyword evidence="3" id="KW-1185">Reference proteome</keyword>
<gene>
    <name evidence="2" type="ORF">HNQ65_004518</name>
</gene>